<comment type="caution">
    <text evidence="2">The sequence shown here is derived from an EMBL/GenBank/DDBJ whole genome shotgun (WGS) entry which is preliminary data.</text>
</comment>
<gene>
    <name evidence="2" type="ORF">ABC228_09735</name>
</gene>
<feature type="domain" description="VOC" evidence="1">
    <location>
        <begin position="4"/>
        <end position="126"/>
    </location>
</feature>
<dbReference type="InterPro" id="IPR004360">
    <property type="entry name" value="Glyas_Fos-R_dOase_dom"/>
</dbReference>
<dbReference type="PROSITE" id="PS51819">
    <property type="entry name" value="VOC"/>
    <property type="match status" value="1"/>
</dbReference>
<organism evidence="2 3">
    <name type="scientific">Ornithinibacillus xuwenensis</name>
    <dbReference type="NCBI Taxonomy" id="3144668"/>
    <lineage>
        <taxon>Bacteria</taxon>
        <taxon>Bacillati</taxon>
        <taxon>Bacillota</taxon>
        <taxon>Bacilli</taxon>
        <taxon>Bacillales</taxon>
        <taxon>Bacillaceae</taxon>
        <taxon>Ornithinibacillus</taxon>
    </lineage>
</organism>
<accession>A0ABU9XGQ7</accession>
<dbReference type="InterPro" id="IPR029068">
    <property type="entry name" value="Glyas_Bleomycin-R_OHBP_Dase"/>
</dbReference>
<evidence type="ECO:0000259" key="1">
    <source>
        <dbReference type="PROSITE" id="PS51819"/>
    </source>
</evidence>
<dbReference type="SUPFAM" id="SSF54593">
    <property type="entry name" value="Glyoxalase/Bleomycin resistance protein/Dihydroxybiphenyl dioxygenase"/>
    <property type="match status" value="1"/>
</dbReference>
<dbReference type="RefSeq" id="WP_345824944.1">
    <property type="nucleotide sequence ID" value="NZ_JBDIML010000003.1"/>
</dbReference>
<sequence>MTDRIQSLTVLKVSDIKKSRDFYQNILGCEVTEWWALRDDEVKLGLKLLQADHVKDINPNSTDQKIVCDVYAYTDDFAALDTLHTKLTDNGATVVIKPEITKFKWGSWKEFAIADPDGYVIGFGTANK</sequence>
<reference evidence="2 3" key="1">
    <citation type="submission" date="2024-05" db="EMBL/GenBank/DDBJ databases">
        <authorList>
            <person name="Haq I."/>
            <person name="Ullah Z."/>
            <person name="Ahmad R."/>
            <person name="Li M."/>
            <person name="Tong Y."/>
        </authorList>
    </citation>
    <scope>NUCLEOTIDE SEQUENCE [LARGE SCALE GENOMIC DNA]</scope>
    <source>
        <strain evidence="2 3">16A2E</strain>
    </source>
</reference>
<dbReference type="InterPro" id="IPR037523">
    <property type="entry name" value="VOC_core"/>
</dbReference>
<dbReference type="Pfam" id="PF00903">
    <property type="entry name" value="Glyoxalase"/>
    <property type="match status" value="1"/>
</dbReference>
<protein>
    <submittedName>
        <fullName evidence="2">VOC family protein</fullName>
    </submittedName>
</protein>
<dbReference type="Proteomes" id="UP001444625">
    <property type="component" value="Unassembled WGS sequence"/>
</dbReference>
<evidence type="ECO:0000313" key="3">
    <source>
        <dbReference type="Proteomes" id="UP001444625"/>
    </source>
</evidence>
<dbReference type="Gene3D" id="3.10.180.10">
    <property type="entry name" value="2,3-Dihydroxybiphenyl 1,2-Dioxygenase, domain 1"/>
    <property type="match status" value="1"/>
</dbReference>
<name>A0ABU9XGQ7_9BACI</name>
<dbReference type="EMBL" id="JBDIML010000003">
    <property type="protein sequence ID" value="MEN2767469.1"/>
    <property type="molecule type" value="Genomic_DNA"/>
</dbReference>
<proteinExistence type="predicted"/>
<keyword evidence="3" id="KW-1185">Reference proteome</keyword>
<evidence type="ECO:0000313" key="2">
    <source>
        <dbReference type="EMBL" id="MEN2767469.1"/>
    </source>
</evidence>